<reference evidence="1 2" key="1">
    <citation type="submission" date="2013-02" db="EMBL/GenBank/DDBJ databases">
        <title>The Genome Sequence of Plasmodium inui San Antonio 1.</title>
        <authorList>
            <consortium name="The Broad Institute Genome Sequencing Platform"/>
            <consortium name="The Broad Institute Genome Sequencing Center for Infectious Disease"/>
            <person name="Neafsey D."/>
            <person name="Cheeseman I."/>
            <person name="Volkman S."/>
            <person name="Adams J."/>
            <person name="Walker B."/>
            <person name="Young S.K."/>
            <person name="Zeng Q."/>
            <person name="Gargeya S."/>
            <person name="Fitzgerald M."/>
            <person name="Haas B."/>
            <person name="Abouelleil A."/>
            <person name="Alvarado L."/>
            <person name="Arachchi H.M."/>
            <person name="Berlin A.M."/>
            <person name="Chapman S.B."/>
            <person name="Dewar J."/>
            <person name="Goldberg J."/>
            <person name="Griggs A."/>
            <person name="Gujja S."/>
            <person name="Hansen M."/>
            <person name="Howarth C."/>
            <person name="Imamovic A."/>
            <person name="Larimer J."/>
            <person name="McCowan C."/>
            <person name="Murphy C."/>
            <person name="Neiman D."/>
            <person name="Pearson M."/>
            <person name="Priest M."/>
            <person name="Roberts A."/>
            <person name="Saif S."/>
            <person name="Shea T."/>
            <person name="Sisk P."/>
            <person name="Sykes S."/>
            <person name="Wortman J."/>
            <person name="Nusbaum C."/>
            <person name="Birren B."/>
        </authorList>
    </citation>
    <scope>NUCLEOTIDE SEQUENCE [LARGE SCALE GENOMIC DNA]</scope>
    <source>
        <strain evidence="1 2">San Antonio 1</strain>
    </source>
</reference>
<proteinExistence type="predicted"/>
<dbReference type="GeneID" id="20040862"/>
<dbReference type="Proteomes" id="UP000030640">
    <property type="component" value="Unassembled WGS sequence"/>
</dbReference>
<evidence type="ECO:0000313" key="1">
    <source>
        <dbReference type="EMBL" id="EUD64035.1"/>
    </source>
</evidence>
<gene>
    <name evidence="1" type="ORF">C922_05588</name>
</gene>
<feature type="non-terminal residue" evidence="1">
    <location>
        <position position="92"/>
    </location>
</feature>
<dbReference type="AlphaFoldDB" id="W6ZXR4"/>
<dbReference type="RefSeq" id="XP_008819381.1">
    <property type="nucleotide sequence ID" value="XM_008821159.1"/>
</dbReference>
<name>W6ZXR4_9APIC</name>
<sequence length="92" mass="10706">MCASSKGGLSGDVELRYSFVPDIRSIRIIMITHNLDVLQQILQKIRYIEQRVLTTRISIIIEYHRELSVPVQETLSMRNKTLSTRLISRAKY</sequence>
<dbReference type="EMBL" id="KI965563">
    <property type="protein sequence ID" value="EUD64035.1"/>
    <property type="molecule type" value="Genomic_DNA"/>
</dbReference>
<evidence type="ECO:0000313" key="2">
    <source>
        <dbReference type="Proteomes" id="UP000030640"/>
    </source>
</evidence>
<protein>
    <submittedName>
        <fullName evidence="1">Uncharacterized protein</fullName>
    </submittedName>
</protein>
<accession>W6ZXR4</accession>
<organism evidence="1 2">
    <name type="scientific">Plasmodium inui San Antonio 1</name>
    <dbReference type="NCBI Taxonomy" id="1237626"/>
    <lineage>
        <taxon>Eukaryota</taxon>
        <taxon>Sar</taxon>
        <taxon>Alveolata</taxon>
        <taxon>Apicomplexa</taxon>
        <taxon>Aconoidasida</taxon>
        <taxon>Haemosporida</taxon>
        <taxon>Plasmodiidae</taxon>
        <taxon>Plasmodium</taxon>
        <taxon>Plasmodium (Plasmodium)</taxon>
    </lineage>
</organism>
<dbReference type="VEuPathDB" id="PlasmoDB:C922_05588"/>
<keyword evidence="2" id="KW-1185">Reference proteome</keyword>